<feature type="domain" description="Alpha/beta hydrolase fold-3" evidence="4">
    <location>
        <begin position="81"/>
        <end position="285"/>
    </location>
</feature>
<proteinExistence type="inferred from homology"/>
<sequence length="319" mass="33871">MPPHPQIRRFRELLALWGQLTGDDPSIEDLRRARRRVPAAAHTPHPPPAEVRDLEADGPGGPVPVRLYRPRPRSAGPLPALVYLHGGGFVLGDIDDVDGLCRELSARVGCAVVNVGYRLAPEHPFPAAVEDAWAALADVAARPGRYGADPARLAVAGESAGGNLAAVTAQRARDEGLALVHQLLVYPVTDTAMDTPSWAEHGSGLGLDAAMMAAYLDLYRCGADPADPRLAPLRAADLSGLAPATVITAEYDILRDEGEAYARRLAEAGVPVELRRYPGMIHSFFLLPEIFEDGAHARALAAARLRAAFAAGRSAEPAP</sequence>
<dbReference type="InterPro" id="IPR013094">
    <property type="entry name" value="AB_hydrolase_3"/>
</dbReference>
<dbReference type="SUPFAM" id="SSF53474">
    <property type="entry name" value="alpha/beta-Hydrolases"/>
    <property type="match status" value="1"/>
</dbReference>
<dbReference type="Pfam" id="PF07859">
    <property type="entry name" value="Abhydrolase_3"/>
    <property type="match status" value="1"/>
</dbReference>
<comment type="caution">
    <text evidence="5">The sequence shown here is derived from an EMBL/GenBank/DDBJ whole genome shotgun (WGS) entry which is preliminary data.</text>
</comment>
<evidence type="ECO:0000256" key="3">
    <source>
        <dbReference type="SAM" id="MobiDB-lite"/>
    </source>
</evidence>
<evidence type="ECO:0000259" key="4">
    <source>
        <dbReference type="Pfam" id="PF07859"/>
    </source>
</evidence>
<dbReference type="EMBL" id="JACJII010000001">
    <property type="protein sequence ID" value="MBA9005558.1"/>
    <property type="molecule type" value="Genomic_DNA"/>
</dbReference>
<dbReference type="EC" id="3.1.1.-" evidence="5"/>
<dbReference type="GO" id="GO:0016787">
    <property type="term" value="F:hydrolase activity"/>
    <property type="evidence" value="ECO:0007669"/>
    <property type="project" value="UniProtKB-KW"/>
</dbReference>
<name>A0A7W3N110_9ACTN</name>
<dbReference type="Gene3D" id="3.40.50.1820">
    <property type="entry name" value="alpha/beta hydrolase"/>
    <property type="match status" value="1"/>
</dbReference>
<dbReference type="RefSeq" id="WP_182706711.1">
    <property type="nucleotide sequence ID" value="NZ_JACJII010000001.1"/>
</dbReference>
<reference evidence="5 6" key="1">
    <citation type="submission" date="2020-08" db="EMBL/GenBank/DDBJ databases">
        <title>Sequencing the genomes of 1000 actinobacteria strains.</title>
        <authorList>
            <person name="Klenk H.-P."/>
        </authorList>
    </citation>
    <scope>NUCLEOTIDE SEQUENCE [LARGE SCALE GENOMIC DNA]</scope>
    <source>
        <strain evidence="5 6">DSM 45823</strain>
    </source>
</reference>
<evidence type="ECO:0000313" key="6">
    <source>
        <dbReference type="Proteomes" id="UP000539313"/>
    </source>
</evidence>
<gene>
    <name evidence="5" type="ORF">HNR21_004440</name>
</gene>
<comment type="similarity">
    <text evidence="1">Belongs to the 'GDXG' lipolytic enzyme family.</text>
</comment>
<keyword evidence="2 5" id="KW-0378">Hydrolase</keyword>
<dbReference type="Proteomes" id="UP000539313">
    <property type="component" value="Unassembled WGS sequence"/>
</dbReference>
<dbReference type="InterPro" id="IPR029058">
    <property type="entry name" value="AB_hydrolase_fold"/>
</dbReference>
<protein>
    <submittedName>
        <fullName evidence="5">Acetyl esterase</fullName>
        <ecNumber evidence="5">3.1.1.-</ecNumber>
    </submittedName>
</protein>
<keyword evidence="6" id="KW-1185">Reference proteome</keyword>
<organism evidence="5 6">
    <name type="scientific">Thermomonospora cellulosilytica</name>
    <dbReference type="NCBI Taxonomy" id="1411118"/>
    <lineage>
        <taxon>Bacteria</taxon>
        <taxon>Bacillati</taxon>
        <taxon>Actinomycetota</taxon>
        <taxon>Actinomycetes</taxon>
        <taxon>Streptosporangiales</taxon>
        <taxon>Thermomonosporaceae</taxon>
        <taxon>Thermomonospora</taxon>
    </lineage>
</organism>
<evidence type="ECO:0000256" key="1">
    <source>
        <dbReference type="ARBA" id="ARBA00010515"/>
    </source>
</evidence>
<evidence type="ECO:0000313" key="5">
    <source>
        <dbReference type="EMBL" id="MBA9005558.1"/>
    </source>
</evidence>
<accession>A0A7W3N110</accession>
<dbReference type="AlphaFoldDB" id="A0A7W3N110"/>
<evidence type="ECO:0000256" key="2">
    <source>
        <dbReference type="ARBA" id="ARBA00022801"/>
    </source>
</evidence>
<dbReference type="FunFam" id="3.40.50.1820:FF:000089">
    <property type="entry name" value="Alpha/beta hydrolase"/>
    <property type="match status" value="1"/>
</dbReference>
<feature type="region of interest" description="Disordered" evidence="3">
    <location>
        <begin position="37"/>
        <end position="59"/>
    </location>
</feature>
<dbReference type="PANTHER" id="PTHR48081:SF8">
    <property type="entry name" value="ALPHA_BETA HYDROLASE FOLD-3 DOMAIN-CONTAINING PROTEIN-RELATED"/>
    <property type="match status" value="1"/>
</dbReference>
<dbReference type="InterPro" id="IPR050300">
    <property type="entry name" value="GDXG_lipolytic_enzyme"/>
</dbReference>
<dbReference type="PANTHER" id="PTHR48081">
    <property type="entry name" value="AB HYDROLASE SUPERFAMILY PROTEIN C4A8.06C"/>
    <property type="match status" value="1"/>
</dbReference>